<organism evidence="7 8">
    <name type="scientific">Trichoderma aggressivum f. europaeum</name>
    <dbReference type="NCBI Taxonomy" id="173218"/>
    <lineage>
        <taxon>Eukaryota</taxon>
        <taxon>Fungi</taxon>
        <taxon>Dikarya</taxon>
        <taxon>Ascomycota</taxon>
        <taxon>Pezizomycotina</taxon>
        <taxon>Sordariomycetes</taxon>
        <taxon>Hypocreomycetidae</taxon>
        <taxon>Hypocreales</taxon>
        <taxon>Hypocreaceae</taxon>
        <taxon>Trichoderma</taxon>
    </lineage>
</organism>
<sequence>MVDTVNRIMNNLSSEAPIMANHSLYDSSLPPLPAYSLEPKPDLFPFISDLWLSLVLPVIVYWVMSLLFHSIDMLDLFPQYRLHTPEEITKRNHATRYEVARDVIIQQIIQVTTGYALAVTEPQEMIGKQDYDIAVWATRIRLAQRALPGLLGLVGLNATAISKTMSSSYPLLAGVLAGGYYPVSTTGSADATPTFTAWEMTLAKAIYHVFVPALQYFVAIFILDSWQYFLHRLMHVNRWLYSKSNSIVSLTNTLLTIPLFAATFHSRHHRLYVPYAYGALYNHPIEGFLLDTLGAGIGFKVTGMSLLQGTCFFSFSTIKTIDDHCGYSFPWDPLQLITSNNAAYHDIHHQTWGIKANFSQPFFTFWDQLLGTKYSGKRSNTPIGRKQAEKAQ</sequence>
<accession>A0AAE1IMA4</accession>
<protein>
    <recommendedName>
        <fullName evidence="6">Fatty acid hydroxylase domain-containing protein</fullName>
    </recommendedName>
</protein>
<keyword evidence="3 5" id="KW-1133">Transmembrane helix</keyword>
<dbReference type="GO" id="GO:0016020">
    <property type="term" value="C:membrane"/>
    <property type="evidence" value="ECO:0007669"/>
    <property type="project" value="UniProtKB-SubCell"/>
</dbReference>
<reference evidence="7" key="1">
    <citation type="submission" date="2023-11" db="EMBL/GenBank/DDBJ databases">
        <title>The genome sequences of three competitors of mushroom-forming fungi.</title>
        <authorList>
            <person name="Beijen E."/>
            <person name="Ohm R.A."/>
        </authorList>
    </citation>
    <scope>NUCLEOTIDE SEQUENCE</scope>
    <source>
        <strain evidence="7">CBS 100526</strain>
    </source>
</reference>
<evidence type="ECO:0000256" key="1">
    <source>
        <dbReference type="ARBA" id="ARBA00004370"/>
    </source>
</evidence>
<dbReference type="GO" id="GO:0016491">
    <property type="term" value="F:oxidoreductase activity"/>
    <property type="evidence" value="ECO:0007669"/>
    <property type="project" value="InterPro"/>
</dbReference>
<evidence type="ECO:0000259" key="6">
    <source>
        <dbReference type="Pfam" id="PF04116"/>
    </source>
</evidence>
<dbReference type="Pfam" id="PF04116">
    <property type="entry name" value="FA_hydroxylase"/>
    <property type="match status" value="1"/>
</dbReference>
<evidence type="ECO:0000313" key="7">
    <source>
        <dbReference type="EMBL" id="KAK4085620.1"/>
    </source>
</evidence>
<feature type="domain" description="Fatty acid hydroxylase" evidence="6">
    <location>
        <begin position="217"/>
        <end position="372"/>
    </location>
</feature>
<evidence type="ECO:0000256" key="5">
    <source>
        <dbReference type="SAM" id="Phobius"/>
    </source>
</evidence>
<dbReference type="GeneID" id="87920592"/>
<dbReference type="InterPro" id="IPR006694">
    <property type="entry name" value="Fatty_acid_hydroxylase"/>
</dbReference>
<dbReference type="PANTHER" id="PTHR11863">
    <property type="entry name" value="STEROL DESATURASE"/>
    <property type="match status" value="1"/>
</dbReference>
<dbReference type="GO" id="GO:0005506">
    <property type="term" value="F:iron ion binding"/>
    <property type="evidence" value="ECO:0007669"/>
    <property type="project" value="InterPro"/>
</dbReference>
<keyword evidence="2 5" id="KW-0812">Transmembrane</keyword>
<comment type="subcellular location">
    <subcellularLocation>
        <location evidence="1">Membrane</location>
    </subcellularLocation>
</comment>
<evidence type="ECO:0000256" key="3">
    <source>
        <dbReference type="ARBA" id="ARBA00022989"/>
    </source>
</evidence>
<feature type="transmembrane region" description="Helical" evidence="5">
    <location>
        <begin position="205"/>
        <end position="226"/>
    </location>
</feature>
<dbReference type="InterPro" id="IPR050307">
    <property type="entry name" value="Sterol_Desaturase_Related"/>
</dbReference>
<feature type="transmembrane region" description="Helical" evidence="5">
    <location>
        <begin position="50"/>
        <end position="71"/>
    </location>
</feature>
<dbReference type="AlphaFoldDB" id="A0AAE1IMA4"/>
<evidence type="ECO:0000256" key="4">
    <source>
        <dbReference type="ARBA" id="ARBA00023136"/>
    </source>
</evidence>
<dbReference type="RefSeq" id="XP_062760960.1">
    <property type="nucleotide sequence ID" value="XM_062901106.1"/>
</dbReference>
<evidence type="ECO:0000313" key="8">
    <source>
        <dbReference type="Proteomes" id="UP001273209"/>
    </source>
</evidence>
<dbReference type="EMBL" id="JAWRVG010000001">
    <property type="protein sequence ID" value="KAK4085620.1"/>
    <property type="molecule type" value="Genomic_DNA"/>
</dbReference>
<comment type="caution">
    <text evidence="7">The sequence shown here is derived from an EMBL/GenBank/DDBJ whole genome shotgun (WGS) entry which is preliminary data.</text>
</comment>
<name>A0AAE1IMA4_9HYPO</name>
<proteinExistence type="predicted"/>
<keyword evidence="4 5" id="KW-0472">Membrane</keyword>
<keyword evidence="8" id="KW-1185">Reference proteome</keyword>
<dbReference type="Proteomes" id="UP001273209">
    <property type="component" value="Unassembled WGS sequence"/>
</dbReference>
<dbReference type="GO" id="GO:0008610">
    <property type="term" value="P:lipid biosynthetic process"/>
    <property type="evidence" value="ECO:0007669"/>
    <property type="project" value="InterPro"/>
</dbReference>
<evidence type="ECO:0000256" key="2">
    <source>
        <dbReference type="ARBA" id="ARBA00022692"/>
    </source>
</evidence>
<gene>
    <name evidence="7" type="ORF">Triagg1_610</name>
</gene>